<protein>
    <recommendedName>
        <fullName evidence="4">DUF3923 domain-containing protein</fullName>
    </recommendedName>
</protein>
<evidence type="ECO:0000256" key="1">
    <source>
        <dbReference type="SAM" id="Phobius"/>
    </source>
</evidence>
<evidence type="ECO:0000313" key="3">
    <source>
        <dbReference type="Proteomes" id="UP001589776"/>
    </source>
</evidence>
<reference evidence="2 3" key="1">
    <citation type="submission" date="2024-09" db="EMBL/GenBank/DDBJ databases">
        <authorList>
            <person name="Sun Q."/>
            <person name="Mori K."/>
        </authorList>
    </citation>
    <scope>NUCLEOTIDE SEQUENCE [LARGE SCALE GENOMIC DNA]</scope>
    <source>
        <strain evidence="2 3">CCM 7759</strain>
    </source>
</reference>
<organism evidence="2 3">
    <name type="scientific">Paenibacillus chartarius</name>
    <dbReference type="NCBI Taxonomy" id="747481"/>
    <lineage>
        <taxon>Bacteria</taxon>
        <taxon>Bacillati</taxon>
        <taxon>Bacillota</taxon>
        <taxon>Bacilli</taxon>
        <taxon>Bacillales</taxon>
        <taxon>Paenibacillaceae</taxon>
        <taxon>Paenibacillus</taxon>
    </lineage>
</organism>
<feature type="transmembrane region" description="Helical" evidence="1">
    <location>
        <begin position="21"/>
        <end position="44"/>
    </location>
</feature>
<evidence type="ECO:0008006" key="4">
    <source>
        <dbReference type="Google" id="ProtNLM"/>
    </source>
</evidence>
<name>A0ABV6DRV2_9BACL</name>
<keyword evidence="1" id="KW-1133">Transmembrane helix</keyword>
<gene>
    <name evidence="2" type="ORF">ACFFK0_23550</name>
</gene>
<keyword evidence="1" id="KW-0812">Transmembrane</keyword>
<feature type="transmembrane region" description="Helical" evidence="1">
    <location>
        <begin position="56"/>
        <end position="79"/>
    </location>
</feature>
<keyword evidence="1" id="KW-0472">Membrane</keyword>
<dbReference type="EMBL" id="JBHLWN010000091">
    <property type="protein sequence ID" value="MFC0215375.1"/>
    <property type="molecule type" value="Genomic_DNA"/>
</dbReference>
<proteinExistence type="predicted"/>
<comment type="caution">
    <text evidence="2">The sequence shown here is derived from an EMBL/GenBank/DDBJ whole genome shotgun (WGS) entry which is preliminary data.</text>
</comment>
<accession>A0ABV6DRV2</accession>
<keyword evidence="3" id="KW-1185">Reference proteome</keyword>
<dbReference type="RefSeq" id="WP_377472823.1">
    <property type="nucleotide sequence ID" value="NZ_JBHLWN010000091.1"/>
</dbReference>
<sequence length="90" mass="10354">MTDSKRSKWEKMKAMGRNRYVLVYGLLLWGVVLTIVTSVLQVLLSMNVQDAEPLTVTFIAARFTVFAVFGFFIASARWLSMERKYGDVRQ</sequence>
<dbReference type="Proteomes" id="UP001589776">
    <property type="component" value="Unassembled WGS sequence"/>
</dbReference>
<evidence type="ECO:0000313" key="2">
    <source>
        <dbReference type="EMBL" id="MFC0215375.1"/>
    </source>
</evidence>